<dbReference type="Proteomes" id="UP000293952">
    <property type="component" value="Unassembled WGS sequence"/>
</dbReference>
<organism evidence="3 4">
    <name type="scientific">Brumimicrobium glaciale</name>
    <dbReference type="NCBI Taxonomy" id="200475"/>
    <lineage>
        <taxon>Bacteria</taxon>
        <taxon>Pseudomonadati</taxon>
        <taxon>Bacteroidota</taxon>
        <taxon>Flavobacteriia</taxon>
        <taxon>Flavobacteriales</taxon>
        <taxon>Crocinitomicaceae</taxon>
        <taxon>Brumimicrobium</taxon>
    </lineage>
</organism>
<dbReference type="GO" id="GO:0046654">
    <property type="term" value="P:tetrahydrofolate biosynthetic process"/>
    <property type="evidence" value="ECO:0007669"/>
    <property type="project" value="UniProtKB-UniRule"/>
</dbReference>
<dbReference type="Gene3D" id="3.30.1130.10">
    <property type="match status" value="1"/>
</dbReference>
<gene>
    <name evidence="3" type="primary">folB</name>
    <name evidence="3" type="ORF">ERX46_09190</name>
</gene>
<evidence type="ECO:0000259" key="2">
    <source>
        <dbReference type="SMART" id="SM00905"/>
    </source>
</evidence>
<comment type="pathway">
    <text evidence="1">Cofactor biosynthesis; tetrahydrofolate biosynthesis; 2-amino-4-hydroxy-6-hydroxymethyl-7,8-dihydropteridine diphosphate from 7,8-dihydroneopterin triphosphate: step 3/4.</text>
</comment>
<dbReference type="AlphaFoldDB" id="A0A4Q4KL56"/>
<comment type="similarity">
    <text evidence="1">Belongs to the DHNA family.</text>
</comment>
<dbReference type="EMBL" id="SETE01000003">
    <property type="protein sequence ID" value="RYM34123.1"/>
    <property type="molecule type" value="Genomic_DNA"/>
</dbReference>
<keyword evidence="1" id="KW-0289">Folate biosynthesis</keyword>
<dbReference type="NCBIfam" id="TIGR00526">
    <property type="entry name" value="folB_dom"/>
    <property type="match status" value="1"/>
</dbReference>
<dbReference type="EC" id="4.1.2.25" evidence="1"/>
<dbReference type="Pfam" id="PF02152">
    <property type="entry name" value="FolB"/>
    <property type="match status" value="1"/>
</dbReference>
<evidence type="ECO:0000313" key="3">
    <source>
        <dbReference type="EMBL" id="RYM34123.1"/>
    </source>
</evidence>
<proteinExistence type="inferred from homology"/>
<sequence>MQHTIEVNGIKLYAFHGCLVEEEKIGGHYTVNVSITTDFSASFLSDELVDTVDYVKINQVVRDEMAIRSKLIEHVGFRISERLKNEIKGLIKSSVKVIKHCPPIGGDVDDVAIIIEG</sequence>
<name>A0A4Q4KL56_9FLAO</name>
<evidence type="ECO:0000256" key="1">
    <source>
        <dbReference type="RuleBase" id="RU362079"/>
    </source>
</evidence>
<dbReference type="GO" id="GO:0046656">
    <property type="term" value="P:folic acid biosynthetic process"/>
    <property type="evidence" value="ECO:0007669"/>
    <property type="project" value="UniProtKB-UniRule"/>
</dbReference>
<feature type="domain" description="Dihydroneopterin aldolase/epimerase" evidence="2">
    <location>
        <begin position="5"/>
        <end position="117"/>
    </location>
</feature>
<dbReference type="InterPro" id="IPR043133">
    <property type="entry name" value="GTP-CH-I_C/QueF"/>
</dbReference>
<reference evidence="3 4" key="1">
    <citation type="submission" date="2019-02" db="EMBL/GenBank/DDBJ databases">
        <title>Genome sequence of the sea-ice species Brumimicrobium glaciale.</title>
        <authorList>
            <person name="Bowman J.P."/>
        </authorList>
    </citation>
    <scope>NUCLEOTIDE SEQUENCE [LARGE SCALE GENOMIC DNA]</scope>
    <source>
        <strain evidence="3 4">IC156</strain>
    </source>
</reference>
<accession>A0A4Q4KL56</accession>
<keyword evidence="1 3" id="KW-0456">Lyase</keyword>
<dbReference type="InterPro" id="IPR006156">
    <property type="entry name" value="Dihydroneopterin_aldolase"/>
</dbReference>
<keyword evidence="4" id="KW-1185">Reference proteome</keyword>
<dbReference type="InterPro" id="IPR006157">
    <property type="entry name" value="FolB_dom"/>
</dbReference>
<dbReference type="UniPathway" id="UPA00077">
    <property type="reaction ID" value="UER00154"/>
</dbReference>
<dbReference type="SMART" id="SM00905">
    <property type="entry name" value="FolB"/>
    <property type="match status" value="1"/>
</dbReference>
<dbReference type="OrthoDB" id="9803748at2"/>
<comment type="catalytic activity">
    <reaction evidence="1">
        <text>7,8-dihydroneopterin = 6-hydroxymethyl-7,8-dihydropterin + glycolaldehyde</text>
        <dbReference type="Rhea" id="RHEA:10540"/>
        <dbReference type="ChEBI" id="CHEBI:17001"/>
        <dbReference type="ChEBI" id="CHEBI:17071"/>
        <dbReference type="ChEBI" id="CHEBI:44841"/>
        <dbReference type="EC" id="4.1.2.25"/>
    </reaction>
</comment>
<dbReference type="SUPFAM" id="SSF55620">
    <property type="entry name" value="Tetrahydrobiopterin biosynthesis enzymes-like"/>
    <property type="match status" value="1"/>
</dbReference>
<dbReference type="GO" id="GO:0004150">
    <property type="term" value="F:dihydroneopterin aldolase activity"/>
    <property type="evidence" value="ECO:0007669"/>
    <property type="project" value="UniProtKB-UniRule"/>
</dbReference>
<evidence type="ECO:0000313" key="4">
    <source>
        <dbReference type="Proteomes" id="UP000293952"/>
    </source>
</evidence>
<dbReference type="NCBIfam" id="TIGR00525">
    <property type="entry name" value="folB"/>
    <property type="match status" value="1"/>
</dbReference>
<comment type="function">
    <text evidence="1">Catalyzes the conversion of 7,8-dihydroneopterin to 6-hydroxymethyl-7,8-dihydropterin.</text>
</comment>
<protein>
    <recommendedName>
        <fullName evidence="1">7,8-dihydroneopterin aldolase</fullName>
        <ecNumber evidence="1">4.1.2.25</ecNumber>
    </recommendedName>
</protein>
<dbReference type="RefSeq" id="WP_130093564.1">
    <property type="nucleotide sequence ID" value="NZ_SETE01000003.1"/>
</dbReference>
<comment type="caution">
    <text evidence="3">The sequence shown here is derived from an EMBL/GenBank/DDBJ whole genome shotgun (WGS) entry which is preliminary data.</text>
</comment>